<organism evidence="1 2">
    <name type="scientific">Puccinia sorghi</name>
    <dbReference type="NCBI Taxonomy" id="27349"/>
    <lineage>
        <taxon>Eukaryota</taxon>
        <taxon>Fungi</taxon>
        <taxon>Dikarya</taxon>
        <taxon>Basidiomycota</taxon>
        <taxon>Pucciniomycotina</taxon>
        <taxon>Pucciniomycetes</taxon>
        <taxon>Pucciniales</taxon>
        <taxon>Pucciniaceae</taxon>
        <taxon>Puccinia</taxon>
    </lineage>
</organism>
<protein>
    <submittedName>
        <fullName evidence="1">Uncharacterized protein</fullName>
    </submittedName>
</protein>
<dbReference type="AlphaFoldDB" id="A0A0L6VMB2"/>
<sequence length="55" mass="6125">MVLAKPQPFDGTRSAAAKVFVGQICLHTVTYPEWFPTNTSKVAFTVLFMRDYAAT</sequence>
<gene>
    <name evidence="1" type="ORF">VP01_1343g2</name>
</gene>
<dbReference type="EMBL" id="LAVV01003821">
    <property type="protein sequence ID" value="KNZ61888.1"/>
    <property type="molecule type" value="Genomic_DNA"/>
</dbReference>
<dbReference type="VEuPathDB" id="FungiDB:VP01_1343g2"/>
<keyword evidence="2" id="KW-1185">Reference proteome</keyword>
<comment type="caution">
    <text evidence="1">The sequence shown here is derived from an EMBL/GenBank/DDBJ whole genome shotgun (WGS) entry which is preliminary data.</text>
</comment>
<reference evidence="1 2" key="1">
    <citation type="submission" date="2015-08" db="EMBL/GenBank/DDBJ databases">
        <title>Next Generation Sequencing and Analysis of the Genome of Puccinia sorghi L Schw, the Causal Agent of Maize Common Rust.</title>
        <authorList>
            <person name="Rochi L."/>
            <person name="Burguener G."/>
            <person name="Darino M."/>
            <person name="Turjanski A."/>
            <person name="Kreff E."/>
            <person name="Dieguez M.J."/>
            <person name="Sacco F."/>
        </authorList>
    </citation>
    <scope>NUCLEOTIDE SEQUENCE [LARGE SCALE GENOMIC DNA]</scope>
    <source>
        <strain evidence="1 2">RO10H11247</strain>
    </source>
</reference>
<evidence type="ECO:0000313" key="2">
    <source>
        <dbReference type="Proteomes" id="UP000037035"/>
    </source>
</evidence>
<dbReference type="Proteomes" id="UP000037035">
    <property type="component" value="Unassembled WGS sequence"/>
</dbReference>
<proteinExistence type="predicted"/>
<dbReference type="OrthoDB" id="3263571at2759"/>
<evidence type="ECO:0000313" key="1">
    <source>
        <dbReference type="EMBL" id="KNZ61888.1"/>
    </source>
</evidence>
<accession>A0A0L6VMB2</accession>
<name>A0A0L6VMB2_9BASI</name>